<dbReference type="AlphaFoldDB" id="A0A7R8ZJ40"/>
<name>A0A7R8ZJ40_9CRUS</name>
<reference evidence="2" key="1">
    <citation type="submission" date="2020-11" db="EMBL/GenBank/DDBJ databases">
        <authorList>
            <person name="Tran Van P."/>
        </authorList>
    </citation>
    <scope>NUCLEOTIDE SEQUENCE</scope>
</reference>
<organism evidence="2">
    <name type="scientific">Cyprideis torosa</name>
    <dbReference type="NCBI Taxonomy" id="163714"/>
    <lineage>
        <taxon>Eukaryota</taxon>
        <taxon>Metazoa</taxon>
        <taxon>Ecdysozoa</taxon>
        <taxon>Arthropoda</taxon>
        <taxon>Crustacea</taxon>
        <taxon>Oligostraca</taxon>
        <taxon>Ostracoda</taxon>
        <taxon>Podocopa</taxon>
        <taxon>Podocopida</taxon>
        <taxon>Cytherocopina</taxon>
        <taxon>Cytheroidea</taxon>
        <taxon>Cytherideidae</taxon>
        <taxon>Cyprideis</taxon>
    </lineage>
</organism>
<evidence type="ECO:0000256" key="1">
    <source>
        <dbReference type="SAM" id="MobiDB-lite"/>
    </source>
</evidence>
<accession>A0A7R8ZJ40</accession>
<protein>
    <submittedName>
        <fullName evidence="2">Uncharacterized protein</fullName>
    </submittedName>
</protein>
<sequence>MSHFLLAFVIKAAEEYVNMMIEKKTPSARRTPRQKGKTGKRTPTGIHLQEEVENWLKGSLYSVDLAGSERQDSILSYLQNPKWRVARQMRWWTDEEEEELDVKRILIAESESICTIPLLPP</sequence>
<evidence type="ECO:0000313" key="2">
    <source>
        <dbReference type="EMBL" id="CAD7225643.1"/>
    </source>
</evidence>
<feature type="compositionally biased region" description="Basic residues" evidence="1">
    <location>
        <begin position="26"/>
        <end position="40"/>
    </location>
</feature>
<feature type="region of interest" description="Disordered" evidence="1">
    <location>
        <begin position="24"/>
        <end position="44"/>
    </location>
</feature>
<proteinExistence type="predicted"/>
<gene>
    <name evidence="2" type="ORF">CTOB1V02_LOCUS3578</name>
</gene>
<dbReference type="EMBL" id="OB660622">
    <property type="protein sequence ID" value="CAD7225643.1"/>
    <property type="molecule type" value="Genomic_DNA"/>
</dbReference>